<comment type="similarity">
    <text evidence="9 11">Belongs to the Rho family.</text>
</comment>
<dbReference type="NCBIfam" id="TIGR00767">
    <property type="entry name" value="rho"/>
    <property type="match status" value="1"/>
</dbReference>
<dbReference type="InterPro" id="IPR004665">
    <property type="entry name" value="Term_rho"/>
</dbReference>
<dbReference type="Pfam" id="PF07497">
    <property type="entry name" value="Rho_RNA_bind"/>
    <property type="match status" value="1"/>
</dbReference>
<evidence type="ECO:0000313" key="14">
    <source>
        <dbReference type="EMBL" id="OGG13459.1"/>
    </source>
</evidence>
<comment type="subunit">
    <text evidence="9">Homohexamer. The homohexamer assembles into an open ring structure.</text>
</comment>
<comment type="caution">
    <text evidence="14">The sequence shown here is derived from an EMBL/GenBank/DDBJ whole genome shotgun (WGS) entry which is preliminary data.</text>
</comment>
<dbReference type="CDD" id="cd04459">
    <property type="entry name" value="Rho_CSD"/>
    <property type="match status" value="1"/>
</dbReference>
<feature type="region of interest" description="Disordered" evidence="12">
    <location>
        <begin position="23"/>
        <end position="61"/>
    </location>
</feature>
<feature type="binding site" evidence="9">
    <location>
        <begin position="199"/>
        <end position="204"/>
    </location>
    <ligand>
        <name>ATP</name>
        <dbReference type="ChEBI" id="CHEBI:30616"/>
    </ligand>
</feature>
<dbReference type="InterPro" id="IPR011113">
    <property type="entry name" value="Rho_RNA-bd"/>
</dbReference>
<evidence type="ECO:0000256" key="2">
    <source>
        <dbReference type="ARBA" id="ARBA00022741"/>
    </source>
</evidence>
<dbReference type="AlphaFoldDB" id="A0A1F5ZLV3"/>
<evidence type="ECO:0000313" key="15">
    <source>
        <dbReference type="Proteomes" id="UP000177383"/>
    </source>
</evidence>
<dbReference type="GO" id="GO:0004386">
    <property type="term" value="F:helicase activity"/>
    <property type="evidence" value="ECO:0007669"/>
    <property type="project" value="UniProtKB-UniRule"/>
</dbReference>
<evidence type="ECO:0000259" key="13">
    <source>
        <dbReference type="PROSITE" id="PS51856"/>
    </source>
</evidence>
<dbReference type="InterPro" id="IPR027417">
    <property type="entry name" value="P-loop_NTPase"/>
</dbReference>
<dbReference type="InterPro" id="IPR011129">
    <property type="entry name" value="CSD"/>
</dbReference>
<dbReference type="SMART" id="SM00382">
    <property type="entry name" value="AAA"/>
    <property type="match status" value="1"/>
</dbReference>
<keyword evidence="3 9" id="KW-0378">Hydrolase</keyword>
<feature type="binding site" evidence="9">
    <location>
        <position position="242"/>
    </location>
    <ligand>
        <name>ATP</name>
        <dbReference type="ChEBI" id="CHEBI:30616"/>
    </ligand>
</feature>
<evidence type="ECO:0000256" key="9">
    <source>
        <dbReference type="HAMAP-Rule" id="MF_01884"/>
    </source>
</evidence>
<name>A0A1F5ZLV3_9BACT</name>
<dbReference type="PANTHER" id="PTHR46425">
    <property type="entry name" value="TRANSCRIPTION TERMINATION FACTOR RHO"/>
    <property type="match status" value="1"/>
</dbReference>
<dbReference type="GO" id="GO:0003723">
    <property type="term" value="F:RNA binding"/>
    <property type="evidence" value="ECO:0007669"/>
    <property type="project" value="UniProtKB-UniRule"/>
</dbReference>
<dbReference type="PANTHER" id="PTHR46425:SF1">
    <property type="entry name" value="TRANSCRIPTION TERMINATION FACTOR RHO"/>
    <property type="match status" value="1"/>
</dbReference>
<dbReference type="InterPro" id="IPR000194">
    <property type="entry name" value="ATPase_F1/V1/A1_a/bsu_nucl-bd"/>
</dbReference>
<dbReference type="GO" id="GO:0016787">
    <property type="term" value="F:hydrolase activity"/>
    <property type="evidence" value="ECO:0007669"/>
    <property type="project" value="UniProtKB-KW"/>
</dbReference>
<reference evidence="14 15" key="1">
    <citation type="journal article" date="2016" name="Nat. Commun.">
        <title>Thousands of microbial genomes shed light on interconnected biogeochemical processes in an aquifer system.</title>
        <authorList>
            <person name="Anantharaman K."/>
            <person name="Brown C.T."/>
            <person name="Hug L.A."/>
            <person name="Sharon I."/>
            <person name="Castelle C.J."/>
            <person name="Probst A.J."/>
            <person name="Thomas B.C."/>
            <person name="Singh A."/>
            <person name="Wilkins M.J."/>
            <person name="Karaoz U."/>
            <person name="Brodie E.L."/>
            <person name="Williams K.H."/>
            <person name="Hubbard S.S."/>
            <person name="Banfield J.F."/>
        </authorList>
    </citation>
    <scope>NUCLEOTIDE SEQUENCE [LARGE SCALE GENOMIC DNA]</scope>
</reference>
<dbReference type="InterPro" id="IPR003593">
    <property type="entry name" value="AAA+_ATPase"/>
</dbReference>
<dbReference type="Gene3D" id="3.40.50.300">
    <property type="entry name" value="P-loop containing nucleotide triphosphate hydrolases"/>
    <property type="match status" value="1"/>
</dbReference>
<keyword evidence="4 9" id="KW-0347">Helicase</keyword>
<evidence type="ECO:0000256" key="6">
    <source>
        <dbReference type="ARBA" id="ARBA00022884"/>
    </source>
</evidence>
<dbReference type="EC" id="3.6.4.-" evidence="9 10"/>
<dbReference type="NCBIfam" id="NF006886">
    <property type="entry name" value="PRK09376.1"/>
    <property type="match status" value="1"/>
</dbReference>
<sequence>MKKVSKKDSSGKDIEITVADLVNESPPPVSSTVTIPASQTSSYGVVAPPPAQPAGSTLPRAIPQPQQSYFYPSAERYNNANTPTQAVSGFLDIMNEGHGFLRPKFIPSDGDIYISASQIRKFQLRPGDEVGGQARPPKDNERYYGLLKVEKVNGKDASDSGKRPKFEDLTPIYPDKQVKLESGQTPISCRMMDLLCPIGFGQRGLVVSPPKAGKTTILKDIASGIAKNYPDVHLIAVLIGERPEEVTDISRSVKGEVIASNFDEAPEAQTKVAEVGLERAKRLVEMGRDVFIVLDSITRLARAYNLSVSPSGRTLSGGFDPAALYPAKRFLGAARNCEKGGSLTILGTALIDTGSRMDDLIYEEFKGTGNMELHLSRSLQEQRVFPAIDIDRSGTRHDELLVPAETLKKIVTLRHMLSLIGESQERTVALIERLNKSKSNKEFLVSLSQG</sequence>
<organism evidence="14 15">
    <name type="scientific">Candidatus Gottesmanbacteria bacterium RIFCSPHIGHO2_01_FULL_39_10</name>
    <dbReference type="NCBI Taxonomy" id="1798375"/>
    <lineage>
        <taxon>Bacteria</taxon>
        <taxon>Candidatus Gottesmaniibacteriota</taxon>
    </lineage>
</organism>
<dbReference type="Proteomes" id="UP000177383">
    <property type="component" value="Unassembled WGS sequence"/>
</dbReference>
<proteinExistence type="inferred from homology"/>
<dbReference type="GO" id="GO:0005524">
    <property type="term" value="F:ATP binding"/>
    <property type="evidence" value="ECO:0007669"/>
    <property type="project" value="UniProtKB-UniRule"/>
</dbReference>
<dbReference type="STRING" id="1798375.A2773_00445"/>
<dbReference type="InterPro" id="IPR012340">
    <property type="entry name" value="NA-bd_OB-fold"/>
</dbReference>
<keyword evidence="7 9" id="KW-0805">Transcription regulation</keyword>
<dbReference type="EMBL" id="MFJE01000054">
    <property type="protein sequence ID" value="OGG13459.1"/>
    <property type="molecule type" value="Genomic_DNA"/>
</dbReference>
<accession>A0A1F5ZLV3</accession>
<dbReference type="SMART" id="SM00357">
    <property type="entry name" value="CSP"/>
    <property type="match status" value="1"/>
</dbReference>
<feature type="binding site" evidence="9">
    <location>
        <begin position="211"/>
        <end position="216"/>
    </location>
    <ligand>
        <name>ATP</name>
        <dbReference type="ChEBI" id="CHEBI:30616"/>
    </ligand>
</feature>
<comment type="caution">
    <text evidence="9">Lacks conserved residue(s) required for the propagation of feature annotation.</text>
</comment>
<evidence type="ECO:0000256" key="11">
    <source>
        <dbReference type="PROSITE-ProRule" id="PRU01203"/>
    </source>
</evidence>
<dbReference type="SUPFAM" id="SSF52540">
    <property type="entry name" value="P-loop containing nucleoside triphosphate hydrolases"/>
    <property type="match status" value="1"/>
</dbReference>
<evidence type="ECO:0000256" key="3">
    <source>
        <dbReference type="ARBA" id="ARBA00022801"/>
    </source>
</evidence>
<evidence type="ECO:0000256" key="10">
    <source>
        <dbReference type="NCBIfam" id="TIGR00767"/>
    </source>
</evidence>
<evidence type="ECO:0000256" key="4">
    <source>
        <dbReference type="ARBA" id="ARBA00022806"/>
    </source>
</evidence>
<dbReference type="Gene3D" id="2.40.50.140">
    <property type="entry name" value="Nucleic acid-binding proteins"/>
    <property type="match status" value="1"/>
</dbReference>
<evidence type="ECO:0000256" key="5">
    <source>
        <dbReference type="ARBA" id="ARBA00022840"/>
    </source>
</evidence>
<evidence type="ECO:0000256" key="7">
    <source>
        <dbReference type="ARBA" id="ARBA00023015"/>
    </source>
</evidence>
<evidence type="ECO:0000256" key="1">
    <source>
        <dbReference type="ARBA" id="ARBA00022472"/>
    </source>
</evidence>
<evidence type="ECO:0000256" key="12">
    <source>
        <dbReference type="SAM" id="MobiDB-lite"/>
    </source>
</evidence>
<dbReference type="GO" id="GO:0008186">
    <property type="term" value="F:ATP-dependent activity, acting on RNA"/>
    <property type="evidence" value="ECO:0007669"/>
    <property type="project" value="UniProtKB-UniRule"/>
</dbReference>
<evidence type="ECO:0000256" key="8">
    <source>
        <dbReference type="ARBA" id="ARBA00023163"/>
    </source>
</evidence>
<gene>
    <name evidence="9" type="primary">rho</name>
    <name evidence="14" type="ORF">A2773_00445</name>
</gene>
<dbReference type="HAMAP" id="MF_01884">
    <property type="entry name" value="Rho"/>
    <property type="match status" value="1"/>
</dbReference>
<protein>
    <recommendedName>
        <fullName evidence="9 10">Transcription termination factor Rho</fullName>
        <ecNumber evidence="9 10">3.6.4.-</ecNumber>
    </recommendedName>
    <alternativeName>
        <fullName evidence="9">ATP-dependent helicase Rho</fullName>
    </alternativeName>
</protein>
<dbReference type="PROSITE" id="PS51856">
    <property type="entry name" value="RHO_RNA_BD"/>
    <property type="match status" value="1"/>
</dbReference>
<keyword evidence="8 9" id="KW-0804">Transcription</keyword>
<dbReference type="Pfam" id="PF00006">
    <property type="entry name" value="ATP-synt_ab"/>
    <property type="match status" value="1"/>
</dbReference>
<keyword evidence="1 9" id="KW-0806">Transcription termination</keyword>
<dbReference type="CDD" id="cd01128">
    <property type="entry name" value="rho_factor_C"/>
    <property type="match status" value="1"/>
</dbReference>
<feature type="domain" description="Rho RNA-BD" evidence="13">
    <location>
        <begin position="84"/>
        <end position="156"/>
    </location>
</feature>
<dbReference type="GO" id="GO:0006353">
    <property type="term" value="P:DNA-templated transcription termination"/>
    <property type="evidence" value="ECO:0007669"/>
    <property type="project" value="UniProtKB-UniRule"/>
</dbReference>
<keyword evidence="5 9" id="KW-0067">ATP-binding</keyword>
<dbReference type="InterPro" id="IPR041703">
    <property type="entry name" value="Rho_factor_ATP-bd"/>
</dbReference>
<dbReference type="SUPFAM" id="SSF50249">
    <property type="entry name" value="Nucleic acid-binding proteins"/>
    <property type="match status" value="1"/>
</dbReference>
<keyword evidence="2 9" id="KW-0547">Nucleotide-binding</keyword>
<comment type="function">
    <text evidence="9">Facilitates transcription termination by a mechanism that involves Rho binding to the nascent RNA, activation of Rho's RNA-dependent ATPase activity, and release of the mRNA from the DNA template.</text>
</comment>
<keyword evidence="6 9" id="KW-0694">RNA-binding</keyword>